<dbReference type="PANTHER" id="PTHR43736:SF4">
    <property type="entry name" value="SLR1690 PROTEIN"/>
    <property type="match status" value="1"/>
</dbReference>
<dbReference type="Gene3D" id="3.90.79.10">
    <property type="entry name" value="Nucleoside Triphosphate Pyrophosphohydrolase"/>
    <property type="match status" value="1"/>
</dbReference>
<dbReference type="OrthoDB" id="5417595at2"/>
<evidence type="ECO:0000313" key="3">
    <source>
        <dbReference type="EMBL" id="PIM53831.1"/>
    </source>
</evidence>
<name>A0A2G9CBN0_9BURK</name>
<keyword evidence="3" id="KW-0378">Hydrolase</keyword>
<dbReference type="PANTHER" id="PTHR43736">
    <property type="entry name" value="ADP-RIBOSE PYROPHOSPHATASE"/>
    <property type="match status" value="1"/>
</dbReference>
<accession>A0A2G9CBN0</accession>
<proteinExistence type="predicted"/>
<evidence type="ECO:0000259" key="2">
    <source>
        <dbReference type="Pfam" id="PF21906"/>
    </source>
</evidence>
<protein>
    <submittedName>
        <fullName evidence="3">NUDIX hydrolase</fullName>
    </submittedName>
</protein>
<gene>
    <name evidence="3" type="ORF">CS062_07775</name>
</gene>
<dbReference type="InterPro" id="IPR054105">
    <property type="entry name" value="WHD_NrtR"/>
</dbReference>
<evidence type="ECO:0000313" key="4">
    <source>
        <dbReference type="Proteomes" id="UP000231501"/>
    </source>
</evidence>
<dbReference type="InterPro" id="IPR015797">
    <property type="entry name" value="NUDIX_hydrolase-like_dom_sf"/>
</dbReference>
<dbReference type="InterPro" id="IPR036390">
    <property type="entry name" value="WH_DNA-bd_sf"/>
</dbReference>
<feature type="domain" description="NrtR DNA-binding winged helix" evidence="2">
    <location>
        <begin position="147"/>
        <end position="206"/>
    </location>
</feature>
<dbReference type="Pfam" id="PF21906">
    <property type="entry name" value="WHD_NrtR"/>
    <property type="match status" value="1"/>
</dbReference>
<dbReference type="Gene3D" id="1.10.10.10">
    <property type="entry name" value="Winged helix-like DNA-binding domain superfamily/Winged helix DNA-binding domain"/>
    <property type="match status" value="1"/>
</dbReference>
<dbReference type="EMBL" id="PEOG01000016">
    <property type="protein sequence ID" value="PIM53831.1"/>
    <property type="molecule type" value="Genomic_DNA"/>
</dbReference>
<dbReference type="SUPFAM" id="SSF55811">
    <property type="entry name" value="Nudix"/>
    <property type="match status" value="1"/>
</dbReference>
<dbReference type="InterPro" id="IPR000086">
    <property type="entry name" value="NUDIX_hydrolase_dom"/>
</dbReference>
<organism evidence="3 4">
    <name type="scientific">Roseateles chitinivorans</name>
    <dbReference type="NCBI Taxonomy" id="2917965"/>
    <lineage>
        <taxon>Bacteria</taxon>
        <taxon>Pseudomonadati</taxon>
        <taxon>Pseudomonadota</taxon>
        <taxon>Betaproteobacteria</taxon>
        <taxon>Burkholderiales</taxon>
        <taxon>Sphaerotilaceae</taxon>
        <taxon>Roseateles</taxon>
    </lineage>
</organism>
<feature type="domain" description="Nudix hydrolase" evidence="1">
    <location>
        <begin position="15"/>
        <end position="129"/>
    </location>
</feature>
<keyword evidence="4" id="KW-1185">Reference proteome</keyword>
<sequence>MDFERPIVTVDIVLLTLRDSHLHAGLTRRDKAPALGAWTLPGGWVHTDQDQDADEAAARILRDKAGLVSPYLEQLRTFSGMHRDSRGWSLSVSYYAVVPEPVGEPAGERFRWAPVDGLRSLPFDHAQILRTAVERVRSKTLYSSLPVHLMPAEFTLGALQRTYEQVLGATLDKRGFRRRIEELDVIEEIPGAFTSGGSHRPAQLYRKKAHAPALKTATSNLPVG</sequence>
<dbReference type="AlphaFoldDB" id="A0A2G9CBN0"/>
<dbReference type="GO" id="GO:0016787">
    <property type="term" value="F:hydrolase activity"/>
    <property type="evidence" value="ECO:0007669"/>
    <property type="project" value="UniProtKB-KW"/>
</dbReference>
<comment type="caution">
    <text evidence="3">The sequence shown here is derived from an EMBL/GenBank/DDBJ whole genome shotgun (WGS) entry which is preliminary data.</text>
</comment>
<dbReference type="SUPFAM" id="SSF46785">
    <property type="entry name" value="Winged helix' DNA-binding domain"/>
    <property type="match status" value="1"/>
</dbReference>
<dbReference type="Pfam" id="PF00293">
    <property type="entry name" value="NUDIX"/>
    <property type="match status" value="1"/>
</dbReference>
<dbReference type="InterPro" id="IPR036388">
    <property type="entry name" value="WH-like_DNA-bd_sf"/>
</dbReference>
<dbReference type="RefSeq" id="WP_099860966.1">
    <property type="nucleotide sequence ID" value="NZ_PEOG01000016.1"/>
</dbReference>
<evidence type="ECO:0000259" key="1">
    <source>
        <dbReference type="Pfam" id="PF00293"/>
    </source>
</evidence>
<reference evidence="3 4" key="1">
    <citation type="submission" date="2017-11" db="EMBL/GenBank/DDBJ databases">
        <title>Draft genome sequence of Mitsuaria sp. HWN-4.</title>
        <authorList>
            <person name="Gundlapally S.R."/>
        </authorList>
    </citation>
    <scope>NUCLEOTIDE SEQUENCE [LARGE SCALE GENOMIC DNA]</scope>
    <source>
        <strain evidence="3 4">HWN-4</strain>
    </source>
</reference>
<dbReference type="Proteomes" id="UP000231501">
    <property type="component" value="Unassembled WGS sequence"/>
</dbReference>
<dbReference type="CDD" id="cd18873">
    <property type="entry name" value="NUDIX_NadM_like"/>
    <property type="match status" value="1"/>
</dbReference>